<dbReference type="GO" id="GO:0009228">
    <property type="term" value="P:thiamine biosynthetic process"/>
    <property type="evidence" value="ECO:0007669"/>
    <property type="project" value="UniProtKB-KW"/>
</dbReference>
<feature type="binding site" evidence="1">
    <location>
        <position position="226"/>
    </location>
    <ligand>
        <name>Mg(2+)</name>
        <dbReference type="ChEBI" id="CHEBI:18420"/>
        <label>5</label>
    </ligand>
</feature>
<evidence type="ECO:0000259" key="2">
    <source>
        <dbReference type="Pfam" id="PF00586"/>
    </source>
</evidence>
<dbReference type="PANTHER" id="PTHR30270:SF0">
    <property type="entry name" value="THIAMINE-MONOPHOSPHATE KINASE"/>
    <property type="match status" value="1"/>
</dbReference>
<feature type="binding site" evidence="1">
    <location>
        <position position="53"/>
    </location>
    <ligand>
        <name>Mg(2+)</name>
        <dbReference type="ChEBI" id="CHEBI:18420"/>
        <label>2</label>
    </ligand>
</feature>
<feature type="binding site" evidence="1">
    <location>
        <begin position="129"/>
        <end position="130"/>
    </location>
    <ligand>
        <name>ATP</name>
        <dbReference type="ChEBI" id="CHEBI:30616"/>
    </ligand>
</feature>
<feature type="binding site" evidence="1">
    <location>
        <position position="35"/>
    </location>
    <ligand>
        <name>Mg(2+)</name>
        <dbReference type="ChEBI" id="CHEBI:18420"/>
        <label>4</label>
    </ligand>
</feature>
<keyword evidence="1" id="KW-0547">Nucleotide-binding</keyword>
<dbReference type="Gene3D" id="3.90.650.10">
    <property type="entry name" value="PurM-like C-terminal domain"/>
    <property type="match status" value="1"/>
</dbReference>
<dbReference type="Pfam" id="PF02769">
    <property type="entry name" value="AIRS_C"/>
    <property type="match status" value="1"/>
</dbReference>
<dbReference type="UniPathway" id="UPA00060">
    <property type="reaction ID" value="UER00142"/>
</dbReference>
<comment type="catalytic activity">
    <reaction evidence="1">
        <text>thiamine phosphate + ATP = thiamine diphosphate + ADP</text>
        <dbReference type="Rhea" id="RHEA:15913"/>
        <dbReference type="ChEBI" id="CHEBI:30616"/>
        <dbReference type="ChEBI" id="CHEBI:37575"/>
        <dbReference type="ChEBI" id="CHEBI:58937"/>
        <dbReference type="ChEBI" id="CHEBI:456216"/>
        <dbReference type="EC" id="2.7.4.16"/>
    </reaction>
</comment>
<dbReference type="NCBIfam" id="TIGR01379">
    <property type="entry name" value="thiL"/>
    <property type="match status" value="1"/>
</dbReference>
<comment type="similarity">
    <text evidence="1">Belongs to the thiamine-monophosphate kinase family.</text>
</comment>
<feature type="binding site" evidence="1">
    <location>
        <position position="82"/>
    </location>
    <ligand>
        <name>Mg(2+)</name>
        <dbReference type="ChEBI" id="CHEBI:18420"/>
        <label>4</label>
    </ligand>
</feature>
<feature type="binding site" evidence="1">
    <location>
        <position position="225"/>
    </location>
    <ligand>
        <name>ATP</name>
        <dbReference type="ChEBI" id="CHEBI:30616"/>
    </ligand>
</feature>
<dbReference type="EC" id="2.7.4.16" evidence="1"/>
<dbReference type="AlphaFoldDB" id="A0A2U1T955"/>
<feature type="binding site" evidence="1">
    <location>
        <position position="317"/>
    </location>
    <ligand>
        <name>substrate</name>
    </ligand>
</feature>
<feature type="binding site" evidence="1">
    <location>
        <position position="223"/>
    </location>
    <ligand>
        <name>Mg(2+)</name>
        <dbReference type="ChEBI" id="CHEBI:18420"/>
        <label>3</label>
    </ligand>
</feature>
<comment type="function">
    <text evidence="1">Catalyzes the ATP-dependent phosphorylation of thiamine-monophosphate (TMP) to form thiamine-pyrophosphate (TPP), the active form of vitamin B1.</text>
</comment>
<proteinExistence type="inferred from homology"/>
<evidence type="ECO:0000256" key="1">
    <source>
        <dbReference type="HAMAP-Rule" id="MF_02128"/>
    </source>
</evidence>
<dbReference type="Pfam" id="PF00586">
    <property type="entry name" value="AIRS"/>
    <property type="match status" value="1"/>
</dbReference>
<dbReference type="GO" id="GO:0000287">
    <property type="term" value="F:magnesium ion binding"/>
    <property type="evidence" value="ECO:0007669"/>
    <property type="project" value="UniProtKB-UniRule"/>
</dbReference>
<evidence type="ECO:0000313" key="5">
    <source>
        <dbReference type="Proteomes" id="UP000244989"/>
    </source>
</evidence>
<feature type="binding site" evidence="1">
    <location>
        <position position="52"/>
    </location>
    <ligand>
        <name>Mg(2+)</name>
        <dbReference type="ChEBI" id="CHEBI:18420"/>
        <label>1</label>
    </ligand>
</feature>
<keyword evidence="1" id="KW-0460">Magnesium</keyword>
<comment type="caution">
    <text evidence="1">Lacks conserved residue(s) required for the propagation of feature annotation.</text>
</comment>
<keyword evidence="1 4" id="KW-0418">Kinase</keyword>
<feature type="binding site" evidence="1">
    <location>
        <position position="35"/>
    </location>
    <ligand>
        <name>Mg(2+)</name>
        <dbReference type="ChEBI" id="CHEBI:18420"/>
        <label>3</label>
    </ligand>
</feature>
<dbReference type="HAMAP" id="MF_02128">
    <property type="entry name" value="TMP_kinase"/>
    <property type="match status" value="1"/>
</dbReference>
<dbReference type="RefSeq" id="WP_108431647.1">
    <property type="nucleotide sequence ID" value="NZ_CP026947.1"/>
</dbReference>
<dbReference type="PIRSF" id="PIRSF005303">
    <property type="entry name" value="Thiam_monoph_kin"/>
    <property type="match status" value="1"/>
</dbReference>
<protein>
    <recommendedName>
        <fullName evidence="1">Thiamine-monophosphate kinase</fullName>
        <shortName evidence="1">TMP kinase</shortName>
        <shortName evidence="1">Thiamine-phosphate kinase</shortName>
        <ecNumber evidence="1">2.7.4.16</ecNumber>
    </recommendedName>
</protein>
<dbReference type="InterPro" id="IPR036676">
    <property type="entry name" value="PurM-like_C_sf"/>
</dbReference>
<dbReference type="GO" id="GO:0009229">
    <property type="term" value="P:thiamine diphosphate biosynthetic process"/>
    <property type="evidence" value="ECO:0007669"/>
    <property type="project" value="UniProtKB-UniRule"/>
</dbReference>
<dbReference type="EMBL" id="QEEZ01000002">
    <property type="protein sequence ID" value="PWC02536.1"/>
    <property type="molecule type" value="Genomic_DNA"/>
</dbReference>
<evidence type="ECO:0000313" key="4">
    <source>
        <dbReference type="EMBL" id="PWC02536.1"/>
    </source>
</evidence>
<evidence type="ECO:0000259" key="3">
    <source>
        <dbReference type="Pfam" id="PF02769"/>
    </source>
</evidence>
<feature type="binding site" evidence="1">
    <location>
        <position position="276"/>
    </location>
    <ligand>
        <name>substrate</name>
    </ligand>
</feature>
<dbReference type="InterPro" id="IPR036921">
    <property type="entry name" value="PurM-like_N_sf"/>
</dbReference>
<dbReference type="InterPro" id="IPR006283">
    <property type="entry name" value="ThiL-like"/>
</dbReference>
<dbReference type="InterPro" id="IPR016188">
    <property type="entry name" value="PurM-like_N"/>
</dbReference>
<dbReference type="KEGG" id="cyz:C3B44_06430"/>
<sequence>MNPSSHLEVTVGEIGEKAVIAEIVGAAPSTRNGDDAAVLSHASPNSRTVATTDMLIEGRHFRRDWSTPEEVGKKAITANFADIEAMGARPISALLALAAPPDLPVEFLRRLAMGIDESVSEFAAELVGGDVTQSERLVVSVAAIGELGGNRPALTLDRARAGQKVVANGLIGHSAAGYALLERFGRAGVPEHLDPLVEAHCAPTLSAGRGVVARSAGVTSMTDNSDGLVVDLGAIARASQVGIDLEKDAIAPGPLLIEAGELLDVDPWSWVLSGGEDHTLLATTSGPAPSGFRTIGKVTRSREVTVAGEKPAHVTGWESF</sequence>
<dbReference type="InterPro" id="IPR010918">
    <property type="entry name" value="PurM-like_C_dom"/>
</dbReference>
<dbReference type="PANTHER" id="PTHR30270">
    <property type="entry name" value="THIAMINE-MONOPHOSPHATE KINASE"/>
    <property type="match status" value="1"/>
</dbReference>
<dbReference type="GO" id="GO:0005524">
    <property type="term" value="F:ATP binding"/>
    <property type="evidence" value="ECO:0007669"/>
    <property type="project" value="UniProtKB-UniRule"/>
</dbReference>
<comment type="miscellaneous">
    <text evidence="1">Reaction mechanism of ThiL seems to utilize a direct, inline transfer of the gamma-phosphate of ATP to TMP rather than a phosphorylated enzyme intermediate.</text>
</comment>
<comment type="caution">
    <text evidence="4">The sequence shown here is derived from an EMBL/GenBank/DDBJ whole genome shotgun (WGS) entry which is preliminary data.</text>
</comment>
<keyword evidence="1" id="KW-0808">Transferase</keyword>
<dbReference type="Proteomes" id="UP000244989">
    <property type="component" value="Unassembled WGS sequence"/>
</dbReference>
<feature type="domain" description="PurM-like N-terminal" evidence="2">
    <location>
        <begin position="33"/>
        <end position="146"/>
    </location>
</feature>
<feature type="binding site" evidence="1">
    <location>
        <position position="51"/>
    </location>
    <ligand>
        <name>Mg(2+)</name>
        <dbReference type="ChEBI" id="CHEBI:18420"/>
        <label>4</label>
    </ligand>
</feature>
<reference evidence="5" key="1">
    <citation type="submission" date="2018-04" db="EMBL/GenBank/DDBJ databases">
        <authorList>
            <person name="Liu S."/>
            <person name="Wang Z."/>
            <person name="Li J."/>
        </authorList>
    </citation>
    <scope>NUCLEOTIDE SEQUENCE [LARGE SCALE GENOMIC DNA]</scope>
    <source>
        <strain evidence="5">2189</strain>
    </source>
</reference>
<organism evidence="4 5">
    <name type="scientific">Corynebacterium yudongzhengii</name>
    <dbReference type="NCBI Taxonomy" id="2080740"/>
    <lineage>
        <taxon>Bacteria</taxon>
        <taxon>Bacillati</taxon>
        <taxon>Actinomycetota</taxon>
        <taxon>Actinomycetes</taxon>
        <taxon>Mycobacteriales</taxon>
        <taxon>Corynebacteriaceae</taxon>
        <taxon>Corynebacterium</taxon>
    </lineage>
</organism>
<feature type="binding site" evidence="1">
    <location>
        <position position="82"/>
    </location>
    <ligand>
        <name>Mg(2+)</name>
        <dbReference type="ChEBI" id="CHEBI:18420"/>
        <label>3</label>
    </ligand>
</feature>
<dbReference type="SUPFAM" id="SSF55326">
    <property type="entry name" value="PurM N-terminal domain-like"/>
    <property type="match status" value="1"/>
</dbReference>
<feature type="binding site" evidence="1">
    <location>
        <position position="130"/>
    </location>
    <ligand>
        <name>Mg(2+)</name>
        <dbReference type="ChEBI" id="CHEBI:18420"/>
        <label>1</label>
    </ligand>
</feature>
<feature type="domain" description="PurM-like C-terminal" evidence="3">
    <location>
        <begin position="160"/>
        <end position="252"/>
    </location>
</feature>
<keyword evidence="5" id="KW-1185">Reference proteome</keyword>
<keyword evidence="1" id="KW-0067">ATP-binding</keyword>
<comment type="pathway">
    <text evidence="1">Cofactor biosynthesis; thiamine diphosphate biosynthesis; thiamine diphosphate from thiamine phosphate: step 1/1.</text>
</comment>
<keyword evidence="1" id="KW-0784">Thiamine biosynthesis</keyword>
<name>A0A2U1T955_9CORY</name>
<dbReference type="Gene3D" id="3.30.1330.10">
    <property type="entry name" value="PurM-like, N-terminal domain"/>
    <property type="match status" value="1"/>
</dbReference>
<keyword evidence="1" id="KW-0479">Metal-binding</keyword>
<feature type="binding site" evidence="1">
    <location>
        <position position="53"/>
    </location>
    <ligand>
        <name>Mg(2+)</name>
        <dbReference type="ChEBI" id="CHEBI:18420"/>
        <label>1</label>
    </ligand>
</feature>
<dbReference type="GO" id="GO:0009030">
    <property type="term" value="F:thiamine-phosphate kinase activity"/>
    <property type="evidence" value="ECO:0007669"/>
    <property type="project" value="UniProtKB-UniRule"/>
</dbReference>
<dbReference type="CDD" id="cd02194">
    <property type="entry name" value="ThiL"/>
    <property type="match status" value="1"/>
</dbReference>
<feature type="binding site" evidence="1">
    <location>
        <position position="82"/>
    </location>
    <ligand>
        <name>Mg(2+)</name>
        <dbReference type="ChEBI" id="CHEBI:18420"/>
        <label>2</label>
    </ligand>
</feature>
<dbReference type="NCBIfam" id="NF004351">
    <property type="entry name" value="PRK05731.1-4"/>
    <property type="match status" value="1"/>
</dbReference>
<accession>A0A2U1T955</accession>
<feature type="binding site" evidence="1">
    <location>
        <position position="60"/>
    </location>
    <ligand>
        <name>substrate</name>
    </ligand>
</feature>
<dbReference type="SUPFAM" id="SSF56042">
    <property type="entry name" value="PurM C-terminal domain-like"/>
    <property type="match status" value="1"/>
</dbReference>
<dbReference type="OrthoDB" id="9802811at2"/>
<gene>
    <name evidence="1" type="primary">thiL</name>
    <name evidence="4" type="ORF">DF222_00900</name>
</gene>